<sequence length="175" mass="19842">MVSELFSKYLSSLASLPCFRKTFSATNFKGWCSDRCLYSSLESLTFSRIVVSWSHTDSLSLKFSSQNWYRLRRISALFSKLVCRFLYDASPLYLFEAISFANPKTAVSTSASVSVNLRLSSLKSSRFWVLPNCKAWPMWFLRKSTLATMSLALSTLIWKIPSSVRITIDSCSSTS</sequence>
<keyword evidence="2" id="KW-1185">Reference proteome</keyword>
<evidence type="ECO:0000313" key="2">
    <source>
        <dbReference type="Proteomes" id="UP000769157"/>
    </source>
</evidence>
<dbReference type="EMBL" id="JAEUBE010000366">
    <property type="protein sequence ID" value="KAH3663804.1"/>
    <property type="molecule type" value="Genomic_DNA"/>
</dbReference>
<organism evidence="1 2">
    <name type="scientific">Ogataea philodendri</name>
    <dbReference type="NCBI Taxonomy" id="1378263"/>
    <lineage>
        <taxon>Eukaryota</taxon>
        <taxon>Fungi</taxon>
        <taxon>Dikarya</taxon>
        <taxon>Ascomycota</taxon>
        <taxon>Saccharomycotina</taxon>
        <taxon>Pichiomycetes</taxon>
        <taxon>Pichiales</taxon>
        <taxon>Pichiaceae</taxon>
        <taxon>Ogataea</taxon>
    </lineage>
</organism>
<dbReference type="Proteomes" id="UP000769157">
    <property type="component" value="Unassembled WGS sequence"/>
</dbReference>
<reference evidence="1" key="2">
    <citation type="submission" date="2021-01" db="EMBL/GenBank/DDBJ databases">
        <authorList>
            <person name="Schikora-Tamarit M.A."/>
        </authorList>
    </citation>
    <scope>NUCLEOTIDE SEQUENCE</scope>
    <source>
        <strain evidence="1">CBS6075</strain>
    </source>
</reference>
<gene>
    <name evidence="1" type="ORF">OGAPHI_005207</name>
</gene>
<dbReference type="RefSeq" id="XP_046060140.1">
    <property type="nucleotide sequence ID" value="XM_046206367.1"/>
</dbReference>
<comment type="caution">
    <text evidence="1">The sequence shown here is derived from an EMBL/GenBank/DDBJ whole genome shotgun (WGS) entry which is preliminary data.</text>
</comment>
<dbReference type="GeneID" id="70237171"/>
<protein>
    <submittedName>
        <fullName evidence="1">Uncharacterized protein</fullName>
    </submittedName>
</protein>
<accession>A0A9P8P2C5</accession>
<dbReference type="AlphaFoldDB" id="A0A9P8P2C5"/>
<reference evidence="1" key="1">
    <citation type="journal article" date="2021" name="Open Biol.">
        <title>Shared evolutionary footprints suggest mitochondrial oxidative damage underlies multiple complex I losses in fungi.</title>
        <authorList>
            <person name="Schikora-Tamarit M.A."/>
            <person name="Marcet-Houben M."/>
            <person name="Nosek J."/>
            <person name="Gabaldon T."/>
        </authorList>
    </citation>
    <scope>NUCLEOTIDE SEQUENCE</scope>
    <source>
        <strain evidence="1">CBS6075</strain>
    </source>
</reference>
<name>A0A9P8P2C5_9ASCO</name>
<evidence type="ECO:0000313" key="1">
    <source>
        <dbReference type="EMBL" id="KAH3663804.1"/>
    </source>
</evidence>
<proteinExistence type="predicted"/>